<evidence type="ECO:0000313" key="2">
    <source>
        <dbReference type="EMBL" id="BCY26260.1"/>
    </source>
</evidence>
<dbReference type="EMBL" id="AP024747">
    <property type="protein sequence ID" value="BCY26260.1"/>
    <property type="molecule type" value="Genomic_DNA"/>
</dbReference>
<organism evidence="2 3">
    <name type="scientific">Cutibacterium modestum</name>
    <dbReference type="NCBI Taxonomy" id="2559073"/>
    <lineage>
        <taxon>Bacteria</taxon>
        <taxon>Bacillati</taxon>
        <taxon>Actinomycetota</taxon>
        <taxon>Actinomycetes</taxon>
        <taxon>Propionibacteriales</taxon>
        <taxon>Propionibacteriaceae</taxon>
        <taxon>Cutibacterium</taxon>
    </lineage>
</organism>
<reference evidence="2" key="1">
    <citation type="submission" date="2021-06" db="EMBL/GenBank/DDBJ databases">
        <title>Genome sequence of Cutibacterium modestum strain KB17-24694.</title>
        <authorList>
            <person name="Dekio I."/>
            <person name="Asahina A."/>
            <person name="Nishida M."/>
        </authorList>
    </citation>
    <scope>NUCLEOTIDE SEQUENCE</scope>
    <source>
        <strain evidence="2">KB17-24694</strain>
    </source>
</reference>
<sequence length="74" mass="8545">MPGDDMLDTHSARSASVRNETDMSRAVWNTAKGSMGNLVEWFDVYTYTTFAAYFKDQFFSPDDPHRSIYTYAIF</sequence>
<name>A0AAD1KQE1_9ACTN</name>
<gene>
    <name evidence="2" type="ORF">KB1_22500</name>
</gene>
<dbReference type="Proteomes" id="UP000825072">
    <property type="component" value="Chromosome 1"/>
</dbReference>
<dbReference type="AlphaFoldDB" id="A0AAD1KQE1"/>
<evidence type="ECO:0000256" key="1">
    <source>
        <dbReference type="SAM" id="MobiDB-lite"/>
    </source>
</evidence>
<accession>A0AAD1KQE1</accession>
<protein>
    <submittedName>
        <fullName evidence="2">Uncharacterized protein</fullName>
    </submittedName>
</protein>
<evidence type="ECO:0000313" key="3">
    <source>
        <dbReference type="Proteomes" id="UP000825072"/>
    </source>
</evidence>
<proteinExistence type="predicted"/>
<feature type="region of interest" description="Disordered" evidence="1">
    <location>
        <begin position="1"/>
        <end position="22"/>
    </location>
</feature>